<dbReference type="SMART" id="SM00421">
    <property type="entry name" value="HTH_LUXR"/>
    <property type="match status" value="1"/>
</dbReference>
<protein>
    <submittedName>
        <fullName evidence="3">DNA-binding CsgD family transcriptional regulator</fullName>
    </submittedName>
</protein>
<dbReference type="PROSITE" id="PS50043">
    <property type="entry name" value="HTH_LUXR_2"/>
    <property type="match status" value="1"/>
</dbReference>
<dbReference type="InterPro" id="IPR000792">
    <property type="entry name" value="Tscrpt_reg_LuxR_C"/>
</dbReference>
<dbReference type="SUPFAM" id="SSF46894">
    <property type="entry name" value="C-terminal effector domain of the bipartite response regulators"/>
    <property type="match status" value="1"/>
</dbReference>
<dbReference type="Gene3D" id="1.10.10.10">
    <property type="entry name" value="Winged helix-like DNA-binding domain superfamily/Winged helix DNA-binding domain"/>
    <property type="match status" value="1"/>
</dbReference>
<name>A0A840F931_9SPHN</name>
<reference evidence="3 4" key="1">
    <citation type="submission" date="2020-08" db="EMBL/GenBank/DDBJ databases">
        <title>Genomic Encyclopedia of Type Strains, Phase IV (KMG-IV): sequencing the most valuable type-strain genomes for metagenomic binning, comparative biology and taxonomic classification.</title>
        <authorList>
            <person name="Goeker M."/>
        </authorList>
    </citation>
    <scope>NUCLEOTIDE SEQUENCE [LARGE SCALE GENOMIC DNA]</scope>
    <source>
        <strain evidence="3 4">YC6723</strain>
    </source>
</reference>
<sequence length="148" mass="15939">MTPRAHECMRLVWERKKSREIAAELGISKSTVDGYIGAAVEELGARDRREAAVMLFGPPRTESGGDLTPLFAGPIADASMPTSTDEQPAARPWRSRYQPLNTFSLKQTAIWVAVIAAGLIVALAMIVAMGSGLPSVALPAIRVVRHLM</sequence>
<proteinExistence type="predicted"/>
<keyword evidence="1" id="KW-0472">Membrane</keyword>
<dbReference type="GO" id="GO:0003677">
    <property type="term" value="F:DNA binding"/>
    <property type="evidence" value="ECO:0007669"/>
    <property type="project" value="UniProtKB-KW"/>
</dbReference>
<dbReference type="Pfam" id="PF00196">
    <property type="entry name" value="GerE"/>
    <property type="match status" value="1"/>
</dbReference>
<dbReference type="Proteomes" id="UP000529795">
    <property type="component" value="Unassembled WGS sequence"/>
</dbReference>
<feature type="domain" description="HTH luxR-type" evidence="2">
    <location>
        <begin position="1"/>
        <end position="59"/>
    </location>
</feature>
<keyword evidence="3" id="KW-0238">DNA-binding</keyword>
<dbReference type="EMBL" id="JACIEV010000002">
    <property type="protein sequence ID" value="MBB4153122.1"/>
    <property type="molecule type" value="Genomic_DNA"/>
</dbReference>
<feature type="transmembrane region" description="Helical" evidence="1">
    <location>
        <begin position="109"/>
        <end position="129"/>
    </location>
</feature>
<dbReference type="AlphaFoldDB" id="A0A840F931"/>
<dbReference type="InterPro" id="IPR016032">
    <property type="entry name" value="Sig_transdc_resp-reg_C-effctor"/>
</dbReference>
<dbReference type="RefSeq" id="WP_281375326.1">
    <property type="nucleotide sequence ID" value="NZ_JACIEV010000002.1"/>
</dbReference>
<evidence type="ECO:0000313" key="3">
    <source>
        <dbReference type="EMBL" id="MBB4153122.1"/>
    </source>
</evidence>
<dbReference type="InterPro" id="IPR036388">
    <property type="entry name" value="WH-like_DNA-bd_sf"/>
</dbReference>
<gene>
    <name evidence="3" type="ORF">GGQ80_001010</name>
</gene>
<keyword evidence="1" id="KW-1133">Transmembrane helix</keyword>
<keyword evidence="1" id="KW-0812">Transmembrane</keyword>
<evidence type="ECO:0000259" key="2">
    <source>
        <dbReference type="PROSITE" id="PS50043"/>
    </source>
</evidence>
<keyword evidence="4" id="KW-1185">Reference proteome</keyword>
<organism evidence="3 4">
    <name type="scientific">Sphingomonas jinjuensis</name>
    <dbReference type="NCBI Taxonomy" id="535907"/>
    <lineage>
        <taxon>Bacteria</taxon>
        <taxon>Pseudomonadati</taxon>
        <taxon>Pseudomonadota</taxon>
        <taxon>Alphaproteobacteria</taxon>
        <taxon>Sphingomonadales</taxon>
        <taxon>Sphingomonadaceae</taxon>
        <taxon>Sphingomonas</taxon>
    </lineage>
</organism>
<dbReference type="GO" id="GO:0006355">
    <property type="term" value="P:regulation of DNA-templated transcription"/>
    <property type="evidence" value="ECO:0007669"/>
    <property type="project" value="InterPro"/>
</dbReference>
<evidence type="ECO:0000313" key="4">
    <source>
        <dbReference type="Proteomes" id="UP000529795"/>
    </source>
</evidence>
<accession>A0A840F931</accession>
<evidence type="ECO:0000256" key="1">
    <source>
        <dbReference type="SAM" id="Phobius"/>
    </source>
</evidence>
<comment type="caution">
    <text evidence="3">The sequence shown here is derived from an EMBL/GenBank/DDBJ whole genome shotgun (WGS) entry which is preliminary data.</text>
</comment>
<dbReference type="CDD" id="cd06170">
    <property type="entry name" value="LuxR_C_like"/>
    <property type="match status" value="1"/>
</dbReference>